<evidence type="ECO:0000256" key="2">
    <source>
        <dbReference type="SAM" id="Phobius"/>
    </source>
</evidence>
<evidence type="ECO:0000256" key="1">
    <source>
        <dbReference type="SAM" id="MobiDB-lite"/>
    </source>
</evidence>
<protein>
    <recommendedName>
        <fullName evidence="6">LPXTG-motif cell wall-anchored protein</fullName>
    </recommendedName>
</protein>
<feature type="signal peptide" evidence="3">
    <location>
        <begin position="1"/>
        <end position="24"/>
    </location>
</feature>
<dbReference type="EMBL" id="PYGA01000002">
    <property type="protein sequence ID" value="PSK99886.1"/>
    <property type="molecule type" value="Genomic_DNA"/>
</dbReference>
<dbReference type="Proteomes" id="UP000240542">
    <property type="component" value="Unassembled WGS sequence"/>
</dbReference>
<keyword evidence="2" id="KW-0472">Membrane</keyword>
<keyword evidence="2" id="KW-1133">Transmembrane helix</keyword>
<evidence type="ECO:0000256" key="3">
    <source>
        <dbReference type="SAM" id="SignalP"/>
    </source>
</evidence>
<evidence type="ECO:0000313" key="4">
    <source>
        <dbReference type="EMBL" id="PSK99886.1"/>
    </source>
</evidence>
<keyword evidence="5" id="KW-1185">Reference proteome</keyword>
<name>A0A2P8DRP3_9ACTN</name>
<evidence type="ECO:0000313" key="5">
    <source>
        <dbReference type="Proteomes" id="UP000240542"/>
    </source>
</evidence>
<dbReference type="AlphaFoldDB" id="A0A2P8DRP3"/>
<comment type="caution">
    <text evidence="4">The sequence shown here is derived from an EMBL/GenBank/DDBJ whole genome shotgun (WGS) entry which is preliminary data.</text>
</comment>
<feature type="compositionally biased region" description="Low complexity" evidence="1">
    <location>
        <begin position="168"/>
        <end position="178"/>
    </location>
</feature>
<feature type="region of interest" description="Disordered" evidence="1">
    <location>
        <begin position="160"/>
        <end position="197"/>
    </location>
</feature>
<proteinExistence type="predicted"/>
<feature type="region of interest" description="Disordered" evidence="1">
    <location>
        <begin position="68"/>
        <end position="119"/>
    </location>
</feature>
<reference evidence="4 5" key="1">
    <citation type="submission" date="2018-03" db="EMBL/GenBank/DDBJ databases">
        <title>Genomic Encyclopedia of Archaeal and Bacterial Type Strains, Phase II (KMG-II): from individual species to whole genera.</title>
        <authorList>
            <person name="Goeker M."/>
        </authorList>
    </citation>
    <scope>NUCLEOTIDE SEQUENCE [LARGE SCALE GENOMIC DNA]</scope>
    <source>
        <strain evidence="4 5">DSM 45312</strain>
    </source>
</reference>
<keyword evidence="3" id="KW-0732">Signal</keyword>
<feature type="compositionally biased region" description="Pro residues" evidence="1">
    <location>
        <begin position="82"/>
        <end position="92"/>
    </location>
</feature>
<organism evidence="4 5">
    <name type="scientific">Murinocardiopsis flavida</name>
    <dbReference type="NCBI Taxonomy" id="645275"/>
    <lineage>
        <taxon>Bacteria</taxon>
        <taxon>Bacillati</taxon>
        <taxon>Actinomycetota</taxon>
        <taxon>Actinomycetes</taxon>
        <taxon>Streptosporangiales</taxon>
        <taxon>Nocardiopsidaceae</taxon>
        <taxon>Murinocardiopsis</taxon>
    </lineage>
</organism>
<keyword evidence="2" id="KW-0812">Transmembrane</keyword>
<accession>A0A2P8DRP3</accession>
<feature type="transmembrane region" description="Helical" evidence="2">
    <location>
        <begin position="284"/>
        <end position="305"/>
    </location>
</feature>
<feature type="chain" id="PRO_5015178653" description="LPXTG-motif cell wall-anchored protein" evidence="3">
    <location>
        <begin position="25"/>
        <end position="314"/>
    </location>
</feature>
<gene>
    <name evidence="4" type="ORF">CLV63_10213</name>
</gene>
<evidence type="ECO:0008006" key="6">
    <source>
        <dbReference type="Google" id="ProtNLM"/>
    </source>
</evidence>
<sequence>MSLRLLITAAITGLVLALPGAATAQESGPGGVPAAGDPCDPAVDMEYAVDADGRDLACGADGAWALVGSEEAPGDTGASEEPPAPEPEPAEPPPDDEPGADLDGTPCEEGADAPGEPGAWVCAPVLTEECETTGHVYRAVGDDGAPVLPAEQAAWDEACNGAQPGAGESAEPPASVPEEVPDDEAPGTECGESTEGDTSGGVVCVCLDGDYGWYHAGSWYFYQDIWYWSHGGHYWYFADGSWLRAGADAVAGIEDAASAPAPAAPKARPVADKSVYLPLTGAPLAGFVLAALALAGAGGAAWWLARRRRTRAGE</sequence>
<dbReference type="RefSeq" id="WP_106581288.1">
    <property type="nucleotide sequence ID" value="NZ_PYGA01000002.1"/>
</dbReference>